<reference evidence="1 2" key="1">
    <citation type="submission" date="2023-09" db="EMBL/GenBank/DDBJ databases">
        <authorList>
            <person name="Wang M."/>
        </authorList>
    </citation>
    <scope>NUCLEOTIDE SEQUENCE [LARGE SCALE GENOMIC DNA]</scope>
    <source>
        <strain evidence="1">GT-2023</strain>
        <tissue evidence="1">Liver</tissue>
    </source>
</reference>
<organism evidence="1 2">
    <name type="scientific">Cirrhinus molitorella</name>
    <name type="common">mud carp</name>
    <dbReference type="NCBI Taxonomy" id="172907"/>
    <lineage>
        <taxon>Eukaryota</taxon>
        <taxon>Metazoa</taxon>
        <taxon>Chordata</taxon>
        <taxon>Craniata</taxon>
        <taxon>Vertebrata</taxon>
        <taxon>Euteleostomi</taxon>
        <taxon>Actinopterygii</taxon>
        <taxon>Neopterygii</taxon>
        <taxon>Teleostei</taxon>
        <taxon>Ostariophysi</taxon>
        <taxon>Cypriniformes</taxon>
        <taxon>Cyprinidae</taxon>
        <taxon>Labeoninae</taxon>
        <taxon>Labeonini</taxon>
        <taxon>Cirrhinus</taxon>
    </lineage>
</organism>
<feature type="non-terminal residue" evidence="1">
    <location>
        <position position="114"/>
    </location>
</feature>
<dbReference type="Proteomes" id="UP001558613">
    <property type="component" value="Unassembled WGS sequence"/>
</dbReference>
<evidence type="ECO:0000313" key="1">
    <source>
        <dbReference type="EMBL" id="KAL1262862.1"/>
    </source>
</evidence>
<comment type="caution">
    <text evidence="1">The sequence shown here is derived from an EMBL/GenBank/DDBJ whole genome shotgun (WGS) entry which is preliminary data.</text>
</comment>
<evidence type="ECO:0000313" key="2">
    <source>
        <dbReference type="Proteomes" id="UP001558613"/>
    </source>
</evidence>
<accession>A0ABR3MCL3</accession>
<name>A0ABR3MCL3_9TELE</name>
<proteinExistence type="predicted"/>
<dbReference type="EMBL" id="JAYMGO010000013">
    <property type="protein sequence ID" value="KAL1262862.1"/>
    <property type="molecule type" value="Genomic_DNA"/>
</dbReference>
<keyword evidence="2" id="KW-1185">Reference proteome</keyword>
<gene>
    <name evidence="1" type="ORF">QQF64_005601</name>
</gene>
<sequence length="114" mass="12593">MSIPYLFSQSSFSSFLFLPTWPEGAVSSLNALALFKQLAFARKSSPFVCTRRLVSSKGASALRDSGTHFVSNQQAWLCVFVKCEGRKELATSNPGDFRRRAVIGPERWIASGTK</sequence>
<protein>
    <recommendedName>
        <fullName evidence="3">Secreted protein</fullName>
    </recommendedName>
</protein>
<evidence type="ECO:0008006" key="3">
    <source>
        <dbReference type="Google" id="ProtNLM"/>
    </source>
</evidence>